<sequence>MKSSEGYIALISVVLISAVLLIFAFSVGFSNFLARFNILDSEYKKVSLGLAEACGELAVLSLSTDDLYPGDQEVVIEDFDDPAEDYICYIFPITINGTNFSIHTESVYHHAESNLLIEAATSNLDIDTWEEVDKYPL</sequence>
<keyword evidence="1" id="KW-0812">Transmembrane</keyword>
<dbReference type="EMBL" id="MFEI01000042">
    <property type="protein sequence ID" value="OGE80054.1"/>
    <property type="molecule type" value="Genomic_DNA"/>
</dbReference>
<keyword evidence="1" id="KW-0472">Membrane</keyword>
<name>A0A1F5NR69_9BACT</name>
<organism evidence="2 3">
    <name type="scientific">Candidatus Doudnabacteria bacterium RIFCSPHIGHO2_01_FULL_43_23</name>
    <dbReference type="NCBI Taxonomy" id="1817822"/>
    <lineage>
        <taxon>Bacteria</taxon>
        <taxon>Candidatus Doudnaibacteriota</taxon>
    </lineage>
</organism>
<gene>
    <name evidence="2" type="ORF">A2826_01040</name>
</gene>
<reference evidence="2 3" key="1">
    <citation type="journal article" date="2016" name="Nat. Commun.">
        <title>Thousands of microbial genomes shed light on interconnected biogeochemical processes in an aquifer system.</title>
        <authorList>
            <person name="Anantharaman K."/>
            <person name="Brown C.T."/>
            <person name="Hug L.A."/>
            <person name="Sharon I."/>
            <person name="Castelle C.J."/>
            <person name="Probst A.J."/>
            <person name="Thomas B.C."/>
            <person name="Singh A."/>
            <person name="Wilkins M.J."/>
            <person name="Karaoz U."/>
            <person name="Brodie E.L."/>
            <person name="Williams K.H."/>
            <person name="Hubbard S.S."/>
            <person name="Banfield J.F."/>
        </authorList>
    </citation>
    <scope>NUCLEOTIDE SEQUENCE [LARGE SCALE GENOMIC DNA]</scope>
</reference>
<comment type="caution">
    <text evidence="2">The sequence shown here is derived from an EMBL/GenBank/DDBJ whole genome shotgun (WGS) entry which is preliminary data.</text>
</comment>
<keyword evidence="1" id="KW-1133">Transmembrane helix</keyword>
<dbReference type="STRING" id="1817822.A2826_01040"/>
<dbReference type="Proteomes" id="UP000177912">
    <property type="component" value="Unassembled WGS sequence"/>
</dbReference>
<feature type="transmembrane region" description="Helical" evidence="1">
    <location>
        <begin position="6"/>
        <end position="34"/>
    </location>
</feature>
<evidence type="ECO:0000313" key="2">
    <source>
        <dbReference type="EMBL" id="OGE80054.1"/>
    </source>
</evidence>
<accession>A0A1F5NR69</accession>
<proteinExistence type="predicted"/>
<dbReference type="AlphaFoldDB" id="A0A1F5NR69"/>
<evidence type="ECO:0000256" key="1">
    <source>
        <dbReference type="SAM" id="Phobius"/>
    </source>
</evidence>
<protein>
    <submittedName>
        <fullName evidence="2">Uncharacterized protein</fullName>
    </submittedName>
</protein>
<evidence type="ECO:0000313" key="3">
    <source>
        <dbReference type="Proteomes" id="UP000177912"/>
    </source>
</evidence>